<dbReference type="RefSeq" id="WP_103060003.1">
    <property type="nucleotide sequence ID" value="NZ_BSOF01000029.1"/>
</dbReference>
<sequence length="327" mass="35442">MKKTSTLCALLALLAASPAFAADKLRMGIVVKIGGIPWFNAMEAGIKSEAAKRGIDAWQVGPTAADPALQVRAIEDLIAQKVDIIGVVPNDPQVLEPVLKRARDAGIKVITHESPGQKYADWDFELIDANTHGVNHMKALAQCMHEEGKYAMYVGSLTVPLHQQWTDAALHYQQQHYPKMQLVADKFGVGESLDDSIRTTNELMSKYPDLKGIMAFGSQGPIGAGRAVMNRNKTRQVCVIGAFSPGQGASLVKRDAIKGGFIWNPMTAGEVFVRIADMMQKKEPITDGMTIDGLGKVKVDEAQHTILGNNSESLDKANLPKLVKMGL</sequence>
<reference evidence="6" key="1">
    <citation type="submission" date="2017-09" db="EMBL/GenBank/DDBJ databases">
        <authorList>
            <person name="Palmer M."/>
            <person name="Steenkamp E.T."/>
            <person name="Coetzee M.P."/>
            <person name="Avontuur J.R."/>
            <person name="Van Zyl E."/>
            <person name="Chan W.-Y."/>
            <person name="Blom J."/>
            <person name="Venter S.N."/>
        </authorList>
    </citation>
    <scope>NUCLEOTIDE SEQUENCE [LARGE SCALE GENOMIC DNA]</scope>
    <source>
        <strain evidence="6">QC88-366</strain>
    </source>
</reference>
<proteinExistence type="inferred from homology"/>
<dbReference type="GO" id="GO:0030246">
    <property type="term" value="F:carbohydrate binding"/>
    <property type="evidence" value="ECO:0007669"/>
    <property type="project" value="TreeGrafter"/>
</dbReference>
<dbReference type="InterPro" id="IPR050555">
    <property type="entry name" value="Bact_Solute-Bind_Prot2"/>
</dbReference>
<evidence type="ECO:0000256" key="3">
    <source>
        <dbReference type="SAM" id="SignalP"/>
    </source>
</evidence>
<comment type="subcellular location">
    <subcellularLocation>
        <location evidence="1">Periplasm</location>
    </subcellularLocation>
</comment>
<dbReference type="SUPFAM" id="SSF53822">
    <property type="entry name" value="Periplasmic binding protein-like I"/>
    <property type="match status" value="1"/>
</dbReference>
<accession>A0A2K1Q8G1</accession>
<dbReference type="InterPro" id="IPR025997">
    <property type="entry name" value="SBP_2_dom"/>
</dbReference>
<protein>
    <submittedName>
        <fullName evidence="5">LacI family transcriptional regulator</fullName>
    </submittedName>
</protein>
<name>A0A2K1Q8G1_9GAMM</name>
<dbReference type="AlphaFoldDB" id="A0A2K1Q8G1"/>
<dbReference type="Gene3D" id="3.40.50.2300">
    <property type="match status" value="2"/>
</dbReference>
<evidence type="ECO:0000313" key="6">
    <source>
        <dbReference type="Proteomes" id="UP000236345"/>
    </source>
</evidence>
<dbReference type="GO" id="GO:0030288">
    <property type="term" value="C:outer membrane-bounded periplasmic space"/>
    <property type="evidence" value="ECO:0007669"/>
    <property type="project" value="TreeGrafter"/>
</dbReference>
<evidence type="ECO:0000313" key="5">
    <source>
        <dbReference type="EMBL" id="PNS11315.1"/>
    </source>
</evidence>
<feature type="chain" id="PRO_5014390900" evidence="3">
    <location>
        <begin position="22"/>
        <end position="327"/>
    </location>
</feature>
<dbReference type="EMBL" id="NWUO01000008">
    <property type="protein sequence ID" value="PNS11315.1"/>
    <property type="molecule type" value="Genomic_DNA"/>
</dbReference>
<dbReference type="InterPro" id="IPR028082">
    <property type="entry name" value="Peripla_BP_I"/>
</dbReference>
<comment type="caution">
    <text evidence="5">The sequence shown here is derived from an EMBL/GenBank/DDBJ whole genome shotgun (WGS) entry which is preliminary data.</text>
</comment>
<dbReference type="Proteomes" id="UP000236345">
    <property type="component" value="Unassembled WGS sequence"/>
</dbReference>
<dbReference type="PANTHER" id="PTHR30036:SF7">
    <property type="entry name" value="ABC TRANSPORTER PERIPLASMIC-BINDING PROTEIN YPHF"/>
    <property type="match status" value="1"/>
</dbReference>
<feature type="signal peptide" evidence="3">
    <location>
        <begin position="1"/>
        <end position="21"/>
    </location>
</feature>
<dbReference type="Pfam" id="PF13407">
    <property type="entry name" value="Peripla_BP_4"/>
    <property type="match status" value="1"/>
</dbReference>
<evidence type="ECO:0000259" key="4">
    <source>
        <dbReference type="Pfam" id="PF13407"/>
    </source>
</evidence>
<evidence type="ECO:0000256" key="2">
    <source>
        <dbReference type="ARBA" id="ARBA00007639"/>
    </source>
</evidence>
<evidence type="ECO:0000256" key="1">
    <source>
        <dbReference type="ARBA" id="ARBA00004418"/>
    </source>
</evidence>
<keyword evidence="3" id="KW-0732">Signal</keyword>
<organism evidence="5 6">
    <name type="scientific">Mixta theicola</name>
    <dbReference type="NCBI Taxonomy" id="1458355"/>
    <lineage>
        <taxon>Bacteria</taxon>
        <taxon>Pseudomonadati</taxon>
        <taxon>Pseudomonadota</taxon>
        <taxon>Gammaproteobacteria</taxon>
        <taxon>Enterobacterales</taxon>
        <taxon>Erwiniaceae</taxon>
        <taxon>Mixta</taxon>
    </lineage>
</organism>
<dbReference type="OrthoDB" id="9781890at2"/>
<feature type="domain" description="Periplasmic binding protein" evidence="4">
    <location>
        <begin position="28"/>
        <end position="282"/>
    </location>
</feature>
<keyword evidence="6" id="KW-1185">Reference proteome</keyword>
<dbReference type="PANTHER" id="PTHR30036">
    <property type="entry name" value="D-XYLOSE-BINDING PERIPLASMIC PROTEIN"/>
    <property type="match status" value="1"/>
</dbReference>
<gene>
    <name evidence="5" type="ORF">COO59_11830</name>
</gene>
<dbReference type="GO" id="GO:0055085">
    <property type="term" value="P:transmembrane transport"/>
    <property type="evidence" value="ECO:0007669"/>
    <property type="project" value="UniProtKB-ARBA"/>
</dbReference>
<comment type="similarity">
    <text evidence="2">Belongs to the bacterial solute-binding protein 2 family.</text>
</comment>